<feature type="region of interest" description="Disordered" evidence="1">
    <location>
        <begin position="28"/>
        <end position="73"/>
    </location>
</feature>
<proteinExistence type="predicted"/>
<organism evidence="2 3">
    <name type="scientific">Aulographum hederae CBS 113979</name>
    <dbReference type="NCBI Taxonomy" id="1176131"/>
    <lineage>
        <taxon>Eukaryota</taxon>
        <taxon>Fungi</taxon>
        <taxon>Dikarya</taxon>
        <taxon>Ascomycota</taxon>
        <taxon>Pezizomycotina</taxon>
        <taxon>Dothideomycetes</taxon>
        <taxon>Pleosporomycetidae</taxon>
        <taxon>Aulographales</taxon>
        <taxon>Aulographaceae</taxon>
    </lineage>
</organism>
<dbReference type="AlphaFoldDB" id="A0A6G1HGE2"/>
<gene>
    <name evidence="2" type="ORF">K402DRAFT_458669</name>
</gene>
<name>A0A6G1HGE2_9PEZI</name>
<dbReference type="Proteomes" id="UP000800041">
    <property type="component" value="Unassembled WGS sequence"/>
</dbReference>
<sequence length="438" mass="49038">MWIVYKEIIEKLLFIMPTVIAGLQDGEEMEQEEGPYGDKSLPGAPLLSPGVNSPSINSAGPAEKSESGLGKTTTNVSPLLSAKMKDEIWKLIQEVLAEERESGKLPPPHGVNPSEIKPPAVKLPVVDLSPDDLPRQVLAFGPLMNFPDSYMKPSADTWPLIDESLVDKALEAHKMSPDPQTVFFVNFKKSLAGKSSEKQQQLDGHIRNWQYWAAAGVETEIQQLISEEELSGAKDGPSVVWRTTYRTEIWDKIMNYHSPMFSMEHTDLKSQHIECKPADVHTELLKTLLSDFTIPTTPTLAALERVITTINTSILHLRNGDKPAQFWIMATTYDYHPEVEILEPMIRLVSFATTRNMVELERWKGREETVSFEVEFAQTRVQFLDEVYMAVFRDVAKGLVEKGIGFVEGATFGFEEGVEEMVEGAKEFLDTASLDVPV</sequence>
<reference evidence="2" key="1">
    <citation type="journal article" date="2020" name="Stud. Mycol.">
        <title>101 Dothideomycetes genomes: a test case for predicting lifestyles and emergence of pathogens.</title>
        <authorList>
            <person name="Haridas S."/>
            <person name="Albert R."/>
            <person name="Binder M."/>
            <person name="Bloem J."/>
            <person name="Labutti K."/>
            <person name="Salamov A."/>
            <person name="Andreopoulos B."/>
            <person name="Baker S."/>
            <person name="Barry K."/>
            <person name="Bills G."/>
            <person name="Bluhm B."/>
            <person name="Cannon C."/>
            <person name="Castanera R."/>
            <person name="Culley D."/>
            <person name="Daum C."/>
            <person name="Ezra D."/>
            <person name="Gonzalez J."/>
            <person name="Henrissat B."/>
            <person name="Kuo A."/>
            <person name="Liang C."/>
            <person name="Lipzen A."/>
            <person name="Lutzoni F."/>
            <person name="Magnuson J."/>
            <person name="Mondo S."/>
            <person name="Nolan M."/>
            <person name="Ohm R."/>
            <person name="Pangilinan J."/>
            <person name="Park H.-J."/>
            <person name="Ramirez L."/>
            <person name="Alfaro M."/>
            <person name="Sun H."/>
            <person name="Tritt A."/>
            <person name="Yoshinaga Y."/>
            <person name="Zwiers L.-H."/>
            <person name="Turgeon B."/>
            <person name="Goodwin S."/>
            <person name="Spatafora J."/>
            <person name="Crous P."/>
            <person name="Grigoriev I."/>
        </authorList>
    </citation>
    <scope>NUCLEOTIDE SEQUENCE</scope>
    <source>
        <strain evidence="2">CBS 113979</strain>
    </source>
</reference>
<protein>
    <submittedName>
        <fullName evidence="2">Uncharacterized protein</fullName>
    </submittedName>
</protein>
<keyword evidence="3" id="KW-1185">Reference proteome</keyword>
<dbReference type="EMBL" id="ML977137">
    <property type="protein sequence ID" value="KAF1992225.1"/>
    <property type="molecule type" value="Genomic_DNA"/>
</dbReference>
<evidence type="ECO:0000313" key="2">
    <source>
        <dbReference type="EMBL" id="KAF1992225.1"/>
    </source>
</evidence>
<accession>A0A6G1HGE2</accession>
<evidence type="ECO:0000256" key="1">
    <source>
        <dbReference type="SAM" id="MobiDB-lite"/>
    </source>
</evidence>
<evidence type="ECO:0000313" key="3">
    <source>
        <dbReference type="Proteomes" id="UP000800041"/>
    </source>
</evidence>